<keyword evidence="8 12" id="KW-1133">Transmembrane helix</keyword>
<evidence type="ECO:0000256" key="6">
    <source>
        <dbReference type="ARBA" id="ARBA00022692"/>
    </source>
</evidence>
<dbReference type="GO" id="GO:0004673">
    <property type="term" value="F:protein histidine kinase activity"/>
    <property type="evidence" value="ECO:0007669"/>
    <property type="project" value="UniProtKB-EC"/>
</dbReference>
<dbReference type="InterPro" id="IPR036890">
    <property type="entry name" value="HATPase_C_sf"/>
</dbReference>
<dbReference type="CDD" id="cd00075">
    <property type="entry name" value="HATPase"/>
    <property type="match status" value="1"/>
</dbReference>
<organism evidence="15 16">
    <name type="scientific">Microlunatus panaciterrae</name>
    <dbReference type="NCBI Taxonomy" id="400768"/>
    <lineage>
        <taxon>Bacteria</taxon>
        <taxon>Bacillati</taxon>
        <taxon>Actinomycetota</taxon>
        <taxon>Actinomycetes</taxon>
        <taxon>Propionibacteriales</taxon>
        <taxon>Propionibacteriaceae</taxon>
        <taxon>Microlunatus</taxon>
    </lineage>
</organism>
<dbReference type="Pfam" id="PF02518">
    <property type="entry name" value="HATPase_c"/>
    <property type="match status" value="1"/>
</dbReference>
<evidence type="ECO:0000259" key="13">
    <source>
        <dbReference type="PROSITE" id="PS50109"/>
    </source>
</evidence>
<dbReference type="InterPro" id="IPR047669">
    <property type="entry name" value="MtrAB_MtrB"/>
</dbReference>
<comment type="catalytic activity">
    <reaction evidence="1">
        <text>ATP + protein L-histidine = ADP + protein N-phospho-L-histidine.</text>
        <dbReference type="EC" id="2.7.13.3"/>
    </reaction>
</comment>
<feature type="domain" description="HAMP" evidence="14">
    <location>
        <begin position="245"/>
        <end position="297"/>
    </location>
</feature>
<evidence type="ECO:0000256" key="3">
    <source>
        <dbReference type="ARBA" id="ARBA00012438"/>
    </source>
</evidence>
<dbReference type="RefSeq" id="WP_338041115.1">
    <property type="nucleotide sequence ID" value="NZ_BAAAQP010000011.1"/>
</dbReference>
<feature type="transmembrane region" description="Helical" evidence="12">
    <location>
        <begin position="55"/>
        <end position="76"/>
    </location>
</feature>
<evidence type="ECO:0000256" key="12">
    <source>
        <dbReference type="SAM" id="Phobius"/>
    </source>
</evidence>
<dbReference type="EC" id="2.7.13.3" evidence="3"/>
<comment type="caution">
    <text evidence="15">The sequence shown here is derived from an EMBL/GenBank/DDBJ whole genome shotgun (WGS) entry which is preliminary data.</text>
</comment>
<dbReference type="SMART" id="SM00387">
    <property type="entry name" value="HATPase_c"/>
    <property type="match status" value="1"/>
</dbReference>
<dbReference type="Gene3D" id="1.10.287.130">
    <property type="match status" value="1"/>
</dbReference>
<dbReference type="SUPFAM" id="SSF47384">
    <property type="entry name" value="Homodimeric domain of signal transducing histidine kinase"/>
    <property type="match status" value="1"/>
</dbReference>
<evidence type="ECO:0000256" key="7">
    <source>
        <dbReference type="ARBA" id="ARBA00022777"/>
    </source>
</evidence>
<dbReference type="SMART" id="SM00388">
    <property type="entry name" value="HisKA"/>
    <property type="match status" value="1"/>
</dbReference>
<evidence type="ECO:0000256" key="2">
    <source>
        <dbReference type="ARBA" id="ARBA00004236"/>
    </source>
</evidence>
<evidence type="ECO:0000256" key="4">
    <source>
        <dbReference type="ARBA" id="ARBA00022553"/>
    </source>
</evidence>
<evidence type="ECO:0000256" key="8">
    <source>
        <dbReference type="ARBA" id="ARBA00022989"/>
    </source>
</evidence>
<evidence type="ECO:0000256" key="1">
    <source>
        <dbReference type="ARBA" id="ARBA00000085"/>
    </source>
</evidence>
<keyword evidence="6 12" id="KW-0812">Transmembrane</keyword>
<dbReference type="InterPro" id="IPR003594">
    <property type="entry name" value="HATPase_dom"/>
</dbReference>
<dbReference type="PROSITE" id="PS50885">
    <property type="entry name" value="HAMP"/>
    <property type="match status" value="1"/>
</dbReference>
<evidence type="ECO:0000259" key="14">
    <source>
        <dbReference type="PROSITE" id="PS50885"/>
    </source>
</evidence>
<sequence length="627" mass="67042">MPSTDEGPTAIGSVSSGRDPTGPILGAAMVTLSPTVRRWWQLPIRWWWRSLPFRVVASVSVASALILMLGGVLLMFRASQGVLAGKEQTSVAQAQAAVDAAQQRLDDVDLTTPTDVSDLLTQLGVEISNGGSSSGQYEVVLFGPVSKYRSGQASTESVPQALRDEVSGNNGLYSVPTLVRYDDGRTAPGLAIGSSLTVPGERYEVYFIFPLTQEVQTLEVLQSAAILTGALLVVMLTLIAALVSRQVVTPVRAARQAAERLASGNLDDRMKVRGTDDLARLATSMNYMASELQKQITQLEELSRVQQRFVSDVSHELRTPLTTVRMAAEVLHEAREDFDPVAARSAELLQTELDRFEALLTDLLEISRFDAGAAVLSLDQVDLRDVVNRVVDANLRFASAAGSEINVHASGTTTAEVDSRRIERIMRNLVVNAIEHGEGRPIDITIEGDETAVAIAVRDHGVGFEANQARQVFHRFWRADPARARTMGGTGLGLSISMEDARLHGGWMNAWGRPGMGAQFRLTLPRKAGAILEQSPLPLVPRDLVGPSVTRLHGLELARPLAVSAVSTSAITPPTIPTAPDAAGPTPGGSADDRYLLLPEAKPDGTAPTDPARVGPPSTGATGRGDE</sequence>
<dbReference type="Pfam" id="PF00512">
    <property type="entry name" value="HisKA"/>
    <property type="match status" value="1"/>
</dbReference>
<evidence type="ECO:0000313" key="16">
    <source>
        <dbReference type="Proteomes" id="UP000704762"/>
    </source>
</evidence>
<evidence type="ECO:0000256" key="5">
    <source>
        <dbReference type="ARBA" id="ARBA00022679"/>
    </source>
</evidence>
<keyword evidence="7 15" id="KW-0418">Kinase</keyword>
<comment type="subcellular location">
    <subcellularLocation>
        <location evidence="2">Cell membrane</location>
    </subcellularLocation>
</comment>
<keyword evidence="12" id="KW-0472">Membrane</keyword>
<evidence type="ECO:0000256" key="10">
    <source>
        <dbReference type="ARBA" id="ARBA00035305"/>
    </source>
</evidence>
<keyword evidence="4" id="KW-0597">Phosphoprotein</keyword>
<dbReference type="InterPro" id="IPR003661">
    <property type="entry name" value="HisK_dim/P_dom"/>
</dbReference>
<feature type="compositionally biased region" description="Low complexity" evidence="11">
    <location>
        <begin position="571"/>
        <end position="590"/>
    </location>
</feature>
<dbReference type="Gene3D" id="3.30.565.10">
    <property type="entry name" value="Histidine kinase-like ATPase, C-terminal domain"/>
    <property type="match status" value="1"/>
</dbReference>
<feature type="region of interest" description="Disordered" evidence="11">
    <location>
        <begin position="571"/>
        <end position="627"/>
    </location>
</feature>
<dbReference type="SMART" id="SM00304">
    <property type="entry name" value="HAMP"/>
    <property type="match status" value="1"/>
</dbReference>
<proteinExistence type="predicted"/>
<dbReference type="InterPro" id="IPR003660">
    <property type="entry name" value="HAMP_dom"/>
</dbReference>
<dbReference type="SUPFAM" id="SSF158472">
    <property type="entry name" value="HAMP domain-like"/>
    <property type="match status" value="1"/>
</dbReference>
<keyword evidence="16" id="KW-1185">Reference proteome</keyword>
<evidence type="ECO:0000256" key="9">
    <source>
        <dbReference type="ARBA" id="ARBA00023012"/>
    </source>
</evidence>
<feature type="transmembrane region" description="Helical" evidence="12">
    <location>
        <begin position="224"/>
        <end position="243"/>
    </location>
</feature>
<dbReference type="SUPFAM" id="SSF55874">
    <property type="entry name" value="ATPase domain of HSP90 chaperone/DNA topoisomerase II/histidine kinase"/>
    <property type="match status" value="1"/>
</dbReference>
<keyword evidence="5 15" id="KW-0808">Transferase</keyword>
<dbReference type="PROSITE" id="PS50109">
    <property type="entry name" value="HIS_KIN"/>
    <property type="match status" value="1"/>
</dbReference>
<protein>
    <recommendedName>
        <fullName evidence="10">Sensor histidine kinase MtrB</fullName>
        <ecNumber evidence="3">2.7.13.3</ecNumber>
    </recommendedName>
</protein>
<name>A0ABS2REW3_9ACTN</name>
<dbReference type="InterPro" id="IPR005467">
    <property type="entry name" value="His_kinase_dom"/>
</dbReference>
<dbReference type="CDD" id="cd00082">
    <property type="entry name" value="HisKA"/>
    <property type="match status" value="1"/>
</dbReference>
<dbReference type="InterPro" id="IPR004358">
    <property type="entry name" value="Sig_transdc_His_kin-like_C"/>
</dbReference>
<evidence type="ECO:0000313" key="15">
    <source>
        <dbReference type="EMBL" id="MBM7797548.1"/>
    </source>
</evidence>
<dbReference type="CDD" id="cd06225">
    <property type="entry name" value="HAMP"/>
    <property type="match status" value="1"/>
</dbReference>
<feature type="domain" description="Histidine kinase" evidence="13">
    <location>
        <begin position="312"/>
        <end position="528"/>
    </location>
</feature>
<dbReference type="InterPro" id="IPR050736">
    <property type="entry name" value="Sensor_HK_Regulatory"/>
</dbReference>
<keyword evidence="9" id="KW-0902">Two-component regulatory system</keyword>
<reference evidence="15 16" key="1">
    <citation type="submission" date="2021-01" db="EMBL/GenBank/DDBJ databases">
        <title>Sequencing the genomes of 1000 actinobacteria strains.</title>
        <authorList>
            <person name="Klenk H.-P."/>
        </authorList>
    </citation>
    <scope>NUCLEOTIDE SEQUENCE [LARGE SCALE GENOMIC DNA]</scope>
    <source>
        <strain evidence="15 16">DSM 18662</strain>
    </source>
</reference>
<dbReference type="PRINTS" id="PR00344">
    <property type="entry name" value="BCTRLSENSOR"/>
</dbReference>
<dbReference type="InterPro" id="IPR036097">
    <property type="entry name" value="HisK_dim/P_sf"/>
</dbReference>
<accession>A0ABS2REW3</accession>
<dbReference type="PANTHER" id="PTHR43711">
    <property type="entry name" value="TWO-COMPONENT HISTIDINE KINASE"/>
    <property type="match status" value="1"/>
</dbReference>
<dbReference type="EMBL" id="JAFBCF010000001">
    <property type="protein sequence ID" value="MBM7797548.1"/>
    <property type="molecule type" value="Genomic_DNA"/>
</dbReference>
<evidence type="ECO:0000256" key="11">
    <source>
        <dbReference type="SAM" id="MobiDB-lite"/>
    </source>
</evidence>
<dbReference type="Pfam" id="PF00672">
    <property type="entry name" value="HAMP"/>
    <property type="match status" value="1"/>
</dbReference>
<dbReference type="Gene3D" id="6.10.340.10">
    <property type="match status" value="1"/>
</dbReference>
<dbReference type="NCBIfam" id="NF040691">
    <property type="entry name" value="MtrAB_MtrB"/>
    <property type="match status" value="1"/>
</dbReference>
<dbReference type="Proteomes" id="UP000704762">
    <property type="component" value="Unassembled WGS sequence"/>
</dbReference>
<dbReference type="PANTHER" id="PTHR43711:SF1">
    <property type="entry name" value="HISTIDINE KINASE 1"/>
    <property type="match status" value="1"/>
</dbReference>
<gene>
    <name evidence="15" type="ORF">JOE57_000469</name>
</gene>